<evidence type="ECO:0000313" key="3">
    <source>
        <dbReference type="Proteomes" id="UP000045285"/>
    </source>
</evidence>
<feature type="compositionally biased region" description="Basic and acidic residues" evidence="1">
    <location>
        <begin position="154"/>
        <end position="181"/>
    </location>
</feature>
<protein>
    <recommendedName>
        <fullName evidence="4">DUF995 domain-containing protein</fullName>
    </recommendedName>
</protein>
<dbReference type="InterPro" id="IPR009337">
    <property type="entry name" value="DUF995"/>
</dbReference>
<sequence>MRMFIGTTVETTSPCEPARLEFSRPHRLAGGGWLVALLVACGQLALSGPASAAPQRNGATVEAAAKPDIAPTAFELQLLYADRTWNWKNGAAYFGMDRRLHAWTKGEDSPAVGEGRWLVTEKGKMCMELAWRSKTYSTKPQRTCYSHRVNKGNIEQRKDPDGTWYDFKHAKDDPADEHQKFEAGNTKGAQFDETRKLVDSKS</sequence>
<evidence type="ECO:0008006" key="4">
    <source>
        <dbReference type="Google" id="ProtNLM"/>
    </source>
</evidence>
<accession>A0A090E497</accession>
<proteinExistence type="predicted"/>
<evidence type="ECO:0000313" key="2">
    <source>
        <dbReference type="EMBL" id="CDX21950.1"/>
    </source>
</evidence>
<name>A0A090E497_MESPL</name>
<reference evidence="3" key="1">
    <citation type="submission" date="2014-08" db="EMBL/GenBank/DDBJ databases">
        <authorList>
            <person name="Moulin L."/>
        </authorList>
    </citation>
    <scope>NUCLEOTIDE SEQUENCE [LARGE SCALE GENOMIC DNA]</scope>
</reference>
<keyword evidence="3" id="KW-1185">Reference proteome</keyword>
<feature type="compositionally biased region" description="Basic and acidic residues" evidence="1">
    <location>
        <begin position="190"/>
        <end position="202"/>
    </location>
</feature>
<dbReference type="Proteomes" id="UP000045285">
    <property type="component" value="Unassembled WGS sequence"/>
</dbReference>
<feature type="region of interest" description="Disordered" evidence="1">
    <location>
        <begin position="151"/>
        <end position="202"/>
    </location>
</feature>
<gene>
    <name evidence="2" type="ORF">MPL3356_390055</name>
</gene>
<organism evidence="2 3">
    <name type="scientific">Mesorhizobium plurifarium</name>
    <dbReference type="NCBI Taxonomy" id="69974"/>
    <lineage>
        <taxon>Bacteria</taxon>
        <taxon>Pseudomonadati</taxon>
        <taxon>Pseudomonadota</taxon>
        <taxon>Alphaproteobacteria</taxon>
        <taxon>Hyphomicrobiales</taxon>
        <taxon>Phyllobacteriaceae</taxon>
        <taxon>Mesorhizobium</taxon>
    </lineage>
</organism>
<dbReference type="AlphaFoldDB" id="A0A090E497"/>
<dbReference type="Pfam" id="PF06191">
    <property type="entry name" value="DUF995"/>
    <property type="match status" value="1"/>
</dbReference>
<evidence type="ECO:0000256" key="1">
    <source>
        <dbReference type="SAM" id="MobiDB-lite"/>
    </source>
</evidence>
<dbReference type="EMBL" id="CCMZ01000033">
    <property type="protein sequence ID" value="CDX21950.1"/>
    <property type="molecule type" value="Genomic_DNA"/>
</dbReference>